<evidence type="ECO:0000313" key="2">
    <source>
        <dbReference type="Proteomes" id="UP000287651"/>
    </source>
</evidence>
<accession>A0A427AV99</accession>
<proteinExistence type="predicted"/>
<sequence length="115" mass="11535">MLLSASGGRTSTKGIGVALEGDGGRWFEELAVDGAEDPDAVVGAGGGSDGGVVLVLLLVLRVLLLQQQLVVLVARERRGGEDVAGGAVGEGFTSTATVAMAKLRGGALTMKGFPR</sequence>
<dbReference type="AlphaFoldDB" id="A0A427AV99"/>
<protein>
    <submittedName>
        <fullName evidence="1">Uncharacterized protein</fullName>
    </submittedName>
</protein>
<comment type="caution">
    <text evidence="1">The sequence shown here is derived from an EMBL/GenBank/DDBJ whole genome shotgun (WGS) entry which is preliminary data.</text>
</comment>
<organism evidence="1 2">
    <name type="scientific">Ensete ventricosum</name>
    <name type="common">Abyssinian banana</name>
    <name type="synonym">Musa ensete</name>
    <dbReference type="NCBI Taxonomy" id="4639"/>
    <lineage>
        <taxon>Eukaryota</taxon>
        <taxon>Viridiplantae</taxon>
        <taxon>Streptophyta</taxon>
        <taxon>Embryophyta</taxon>
        <taxon>Tracheophyta</taxon>
        <taxon>Spermatophyta</taxon>
        <taxon>Magnoliopsida</taxon>
        <taxon>Liliopsida</taxon>
        <taxon>Zingiberales</taxon>
        <taxon>Musaceae</taxon>
        <taxon>Ensete</taxon>
    </lineage>
</organism>
<evidence type="ECO:0000313" key="1">
    <source>
        <dbReference type="EMBL" id="RRT80046.1"/>
    </source>
</evidence>
<name>A0A427AV99_ENSVE</name>
<dbReference type="EMBL" id="AMZH03001245">
    <property type="protein sequence ID" value="RRT80046.1"/>
    <property type="molecule type" value="Genomic_DNA"/>
</dbReference>
<dbReference type="Proteomes" id="UP000287651">
    <property type="component" value="Unassembled WGS sequence"/>
</dbReference>
<reference evidence="1 2" key="1">
    <citation type="journal article" date="2014" name="Agronomy (Basel)">
        <title>A Draft Genome Sequence for Ensete ventricosum, the Drought-Tolerant Tree Against Hunger.</title>
        <authorList>
            <person name="Harrison J."/>
            <person name="Moore K.A."/>
            <person name="Paszkiewicz K."/>
            <person name="Jones T."/>
            <person name="Grant M."/>
            <person name="Ambacheew D."/>
            <person name="Muzemil S."/>
            <person name="Studholme D.J."/>
        </authorList>
    </citation>
    <scope>NUCLEOTIDE SEQUENCE [LARGE SCALE GENOMIC DNA]</scope>
</reference>
<gene>
    <name evidence="1" type="ORF">B296_00004233</name>
</gene>